<evidence type="ECO:0000313" key="3">
    <source>
        <dbReference type="Proteomes" id="UP001064879"/>
    </source>
</evidence>
<keyword evidence="3" id="KW-1185">Reference proteome</keyword>
<dbReference type="Gene3D" id="3.40.50.880">
    <property type="match status" value="1"/>
</dbReference>
<dbReference type="SUPFAM" id="SSF52317">
    <property type="entry name" value="Class I glutamine amidotransferase-like"/>
    <property type="match status" value="1"/>
</dbReference>
<organism evidence="2 3">
    <name type="scientific">Brevibacterium spongiae</name>
    <dbReference type="NCBI Taxonomy" id="2909672"/>
    <lineage>
        <taxon>Bacteria</taxon>
        <taxon>Bacillati</taxon>
        <taxon>Actinomycetota</taxon>
        <taxon>Actinomycetes</taxon>
        <taxon>Micrococcales</taxon>
        <taxon>Brevibacteriaceae</taxon>
        <taxon>Brevibacterium</taxon>
    </lineage>
</organism>
<reference evidence="2" key="1">
    <citation type="submission" date="2022-03" db="EMBL/GenBank/DDBJ databases">
        <title>Brevibacterium spongiae sp. nov., isolated from marine sponge.</title>
        <authorList>
            <person name="Li Z."/>
            <person name="Zhang M."/>
        </authorList>
    </citation>
    <scope>NUCLEOTIDE SEQUENCE</scope>
    <source>
        <strain evidence="2">WHS-Z9</strain>
    </source>
</reference>
<evidence type="ECO:0000259" key="1">
    <source>
        <dbReference type="Pfam" id="PF00117"/>
    </source>
</evidence>
<proteinExistence type="predicted"/>
<sequence length="36" mass="3678">MSPGPGTSGRTADFGLCAEVIEHSLIPVLGVCLGHR</sequence>
<dbReference type="InterPro" id="IPR029062">
    <property type="entry name" value="Class_I_gatase-like"/>
</dbReference>
<dbReference type="InterPro" id="IPR017926">
    <property type="entry name" value="GATASE"/>
</dbReference>
<accession>A0ABY5STP6</accession>
<dbReference type="RefSeq" id="WP_265420430.1">
    <property type="nucleotide sequence ID" value="NZ_CP093443.1"/>
</dbReference>
<dbReference type="Proteomes" id="UP001064879">
    <property type="component" value="Chromosome"/>
</dbReference>
<dbReference type="EMBL" id="CP093443">
    <property type="protein sequence ID" value="UVI37917.1"/>
    <property type="molecule type" value="Genomic_DNA"/>
</dbReference>
<name>A0ABY5STP6_9MICO</name>
<feature type="domain" description="Glutamine amidotransferase" evidence="1">
    <location>
        <begin position="1"/>
        <end position="35"/>
    </location>
</feature>
<protein>
    <recommendedName>
        <fullName evidence="1">Glutamine amidotransferase domain-containing protein</fullName>
    </recommendedName>
</protein>
<gene>
    <name evidence="2" type="ORF">L1F31_11560</name>
</gene>
<dbReference type="Pfam" id="PF00117">
    <property type="entry name" value="GATase"/>
    <property type="match status" value="1"/>
</dbReference>
<dbReference type="PROSITE" id="PS51273">
    <property type="entry name" value="GATASE_TYPE_1"/>
    <property type="match status" value="1"/>
</dbReference>
<evidence type="ECO:0000313" key="2">
    <source>
        <dbReference type="EMBL" id="UVI37917.1"/>
    </source>
</evidence>